<feature type="compositionally biased region" description="Basic residues" evidence="7">
    <location>
        <begin position="679"/>
        <end position="690"/>
    </location>
</feature>
<gene>
    <name evidence="9" type="ORF">PHYPSEUDO_012182</name>
</gene>
<dbReference type="PROSITE" id="PS50067">
    <property type="entry name" value="KINESIN_MOTOR_2"/>
    <property type="match status" value="1"/>
</dbReference>
<feature type="region of interest" description="Disordered" evidence="7">
    <location>
        <begin position="738"/>
        <end position="768"/>
    </location>
</feature>
<dbReference type="PANTHER" id="PTHR47968:SF36">
    <property type="entry name" value="KINESIN HEAVY CHAIN ISOFORM X1"/>
    <property type="match status" value="1"/>
</dbReference>
<dbReference type="GO" id="GO:0005524">
    <property type="term" value="F:ATP binding"/>
    <property type="evidence" value="ECO:0007669"/>
    <property type="project" value="UniProtKB-UniRule"/>
</dbReference>
<proteinExistence type="inferred from homology"/>
<evidence type="ECO:0000256" key="6">
    <source>
        <dbReference type="PROSITE-ProRule" id="PRU00283"/>
    </source>
</evidence>
<dbReference type="SMART" id="SM00129">
    <property type="entry name" value="KISc"/>
    <property type="match status" value="1"/>
</dbReference>
<dbReference type="Pfam" id="PF00225">
    <property type="entry name" value="Kinesin"/>
    <property type="match status" value="1"/>
</dbReference>
<feature type="compositionally biased region" description="Polar residues" evidence="7">
    <location>
        <begin position="691"/>
        <end position="704"/>
    </location>
</feature>
<dbReference type="GO" id="GO:0008017">
    <property type="term" value="F:microtubule binding"/>
    <property type="evidence" value="ECO:0007669"/>
    <property type="project" value="InterPro"/>
</dbReference>
<feature type="region of interest" description="Disordered" evidence="7">
    <location>
        <begin position="638"/>
        <end position="704"/>
    </location>
</feature>
<reference evidence="9" key="1">
    <citation type="submission" date="2021-02" db="EMBL/GenBank/DDBJ databases">
        <authorList>
            <person name="Palmer J.M."/>
        </authorList>
    </citation>
    <scope>NUCLEOTIDE SEQUENCE</scope>
    <source>
        <strain evidence="9">SCRP734</strain>
    </source>
</reference>
<feature type="compositionally biased region" description="Acidic residues" evidence="7">
    <location>
        <begin position="14"/>
        <end position="29"/>
    </location>
</feature>
<comment type="similarity">
    <text evidence="6">Belongs to the TRAFAC class myosin-kinesin ATPase superfamily. Kinesin family.</text>
</comment>
<feature type="compositionally biased region" description="Low complexity" evidence="7">
    <location>
        <begin position="148"/>
        <end position="157"/>
    </location>
</feature>
<dbReference type="Proteomes" id="UP000694044">
    <property type="component" value="Unassembled WGS sequence"/>
</dbReference>
<dbReference type="GO" id="GO:0007018">
    <property type="term" value="P:microtubule-based movement"/>
    <property type="evidence" value="ECO:0007669"/>
    <property type="project" value="InterPro"/>
</dbReference>
<dbReference type="EMBL" id="JAGDFM010000058">
    <property type="protein sequence ID" value="KAG7388545.1"/>
    <property type="molecule type" value="Genomic_DNA"/>
</dbReference>
<feature type="region of interest" description="Disordered" evidence="7">
    <location>
        <begin position="1065"/>
        <end position="1085"/>
    </location>
</feature>
<keyword evidence="4" id="KW-0175">Coiled coil</keyword>
<evidence type="ECO:0000313" key="10">
    <source>
        <dbReference type="Proteomes" id="UP000694044"/>
    </source>
</evidence>
<dbReference type="GO" id="GO:0003777">
    <property type="term" value="F:microtubule motor activity"/>
    <property type="evidence" value="ECO:0007669"/>
    <property type="project" value="InterPro"/>
</dbReference>
<dbReference type="GO" id="GO:0005874">
    <property type="term" value="C:microtubule"/>
    <property type="evidence" value="ECO:0007669"/>
    <property type="project" value="UniProtKB-KW"/>
</dbReference>
<evidence type="ECO:0000256" key="4">
    <source>
        <dbReference type="ARBA" id="ARBA00023054"/>
    </source>
</evidence>
<dbReference type="InterPro" id="IPR001752">
    <property type="entry name" value="Kinesin_motor_dom"/>
</dbReference>
<dbReference type="InterPro" id="IPR027640">
    <property type="entry name" value="Kinesin-like_fam"/>
</dbReference>
<evidence type="ECO:0000313" key="9">
    <source>
        <dbReference type="EMBL" id="KAG7388545.1"/>
    </source>
</evidence>
<dbReference type="CDD" id="cd00106">
    <property type="entry name" value="KISc"/>
    <property type="match status" value="1"/>
</dbReference>
<keyword evidence="5 6" id="KW-0505">Motor protein</keyword>
<feature type="compositionally biased region" description="Polar residues" evidence="7">
    <location>
        <begin position="645"/>
        <end position="660"/>
    </location>
</feature>
<evidence type="ECO:0000256" key="5">
    <source>
        <dbReference type="ARBA" id="ARBA00023175"/>
    </source>
</evidence>
<organism evidence="9 10">
    <name type="scientific">Phytophthora pseudosyringae</name>
    <dbReference type="NCBI Taxonomy" id="221518"/>
    <lineage>
        <taxon>Eukaryota</taxon>
        <taxon>Sar</taxon>
        <taxon>Stramenopiles</taxon>
        <taxon>Oomycota</taxon>
        <taxon>Peronosporomycetes</taxon>
        <taxon>Peronosporales</taxon>
        <taxon>Peronosporaceae</taxon>
        <taxon>Phytophthora</taxon>
    </lineage>
</organism>
<evidence type="ECO:0000259" key="8">
    <source>
        <dbReference type="PROSITE" id="PS50067"/>
    </source>
</evidence>
<feature type="compositionally biased region" description="Polar residues" evidence="7">
    <location>
        <begin position="47"/>
        <end position="56"/>
    </location>
</feature>
<sequence length="1107" mass="120720">MSKQARAFMGDMSETSEVEAASDEEESAGDMESSSHDGLAGLFCSPAPSTAGSMTETIDSREEVRYCDEWELFSDATFDKHDSSDNTSSDEGGDQAALSCVNSEPHQSAIDTGIDCARVLVRSQQVDTDKQDSLVHNDDAERVLRSAPCSPASSTTTDNGGNFVPSRVVSQDRTRTSRCEASADTGVHRRIQVVVRVRPPSDSEGKVVVTAGEKEGSSLCVQATTLQGSISTVTECTFDRVFLGSATQEDVFAGIEPSVQACLEGYNATVFAYGQTGTGKTHTLFGRDLGSSRDSNTAQGENDSFRMVKSSWGIVPRSLSYLLCQASLLKQKDCQVDLHLSFLQIYNDRLFDLLTDRMRQKPLLIREQPTLEGTTSVTVQGLSSERITSFSSAMQIIHQGHTNRCVRETESNLSSSRSHAIVQIQVMTQCPAPNGDGQVLRRARLNLVDLAGSEKWNTNVEMEDAHSQELKNINASLSALGNCIAALTEAGRKHIPYRDSTLTRVLQDSFGGNTQSCLIATVNATQQSCEETIRTLHFADRARSVIQTTRVNEVADGSTELLMAKIQIVKLRERLESEQRRRHETRLKEHQEMQRDFQEKLKGKDKEITKLARDNAVFQRWRDEDVKKIRALESRIKDLEEQMGSGDSRSTEPSMNTASSAVAPRSKRQSASPPSFSVAKKHTPVQKTRSRANLTRAGSESNTAAARTYKQVIERYALGSSKGQQVIAVQSSEIAFDRARQSDASNDATNQLEDPAEIEDSNSPMSQKHRWEALNDNRVGRLPDIDRPEVALYEASGLCVSPVGCQSVDKAISVAPASSTTNSYAYSGHAALKVSTEWASSMLSSKSTPTIVIQKQETHDRRADPWSPSPANGLSTPFPRQEPVSLLKSTSTGSFSYNPPVRPSVGTSSISAVEPCPKHKLVGCMLCSVSDNFRPLPLDNLVATCSASQTAAARQPPKELATCSPVVSKASEATRKPQDGPCERHQLLRCFICMKSSSTATTIAVPSAALPSSFTYSTPVSSWTGTNLSSYQNSETPSKCALHALANCILCAGVKAMTRKAVVVPTPQASPDTRSATNHGEERAADRYRRYTLDERILNCQTQANRW</sequence>
<feature type="region of interest" description="Disordered" evidence="7">
    <location>
        <begin position="148"/>
        <end position="182"/>
    </location>
</feature>
<accession>A0A8T1W578</accession>
<dbReference type="PANTHER" id="PTHR47968">
    <property type="entry name" value="CENTROMERE PROTEIN E"/>
    <property type="match status" value="1"/>
</dbReference>
<keyword evidence="2 6" id="KW-0547">Nucleotide-binding</keyword>
<keyword evidence="3 6" id="KW-0067">ATP-binding</keyword>
<keyword evidence="10" id="KW-1185">Reference proteome</keyword>
<comment type="caution">
    <text evidence="9">The sequence shown here is derived from an EMBL/GenBank/DDBJ whole genome shotgun (WGS) entry which is preliminary data.</text>
</comment>
<dbReference type="AlphaFoldDB" id="A0A8T1W578"/>
<feature type="compositionally biased region" description="Polar residues" evidence="7">
    <location>
        <begin position="742"/>
        <end position="752"/>
    </location>
</feature>
<feature type="compositionally biased region" description="Polar residues" evidence="7">
    <location>
        <begin position="1067"/>
        <end position="1078"/>
    </location>
</feature>
<evidence type="ECO:0000256" key="1">
    <source>
        <dbReference type="ARBA" id="ARBA00022701"/>
    </source>
</evidence>
<feature type="domain" description="Kinesin motor" evidence="8">
    <location>
        <begin position="190"/>
        <end position="545"/>
    </location>
</feature>
<evidence type="ECO:0000256" key="3">
    <source>
        <dbReference type="ARBA" id="ARBA00022840"/>
    </source>
</evidence>
<dbReference type="PROSITE" id="PS00411">
    <property type="entry name" value="KINESIN_MOTOR_1"/>
    <property type="match status" value="1"/>
</dbReference>
<name>A0A8T1W578_9STRA</name>
<evidence type="ECO:0000256" key="7">
    <source>
        <dbReference type="SAM" id="MobiDB-lite"/>
    </source>
</evidence>
<protein>
    <recommendedName>
        <fullName evidence="8">Kinesin motor domain-containing protein</fullName>
    </recommendedName>
</protein>
<keyword evidence="1" id="KW-0493">Microtubule</keyword>
<feature type="region of interest" description="Disordered" evidence="7">
    <location>
        <begin position="1"/>
        <end position="56"/>
    </location>
</feature>
<evidence type="ECO:0000256" key="2">
    <source>
        <dbReference type="ARBA" id="ARBA00022741"/>
    </source>
</evidence>
<feature type="region of interest" description="Disordered" evidence="7">
    <location>
        <begin position="857"/>
        <end position="881"/>
    </location>
</feature>
<dbReference type="OrthoDB" id="105881at2759"/>
<feature type="binding site" evidence="6">
    <location>
        <begin position="274"/>
        <end position="281"/>
    </location>
    <ligand>
        <name>ATP</name>
        <dbReference type="ChEBI" id="CHEBI:30616"/>
    </ligand>
</feature>
<dbReference type="InterPro" id="IPR019821">
    <property type="entry name" value="Kinesin_motor_CS"/>
</dbReference>